<accession>E4XKR3</accession>
<name>E4XKR3_OIKDI</name>
<dbReference type="InParanoid" id="E4XKR3"/>
<dbReference type="AlphaFoldDB" id="E4XKR3"/>
<proteinExistence type="predicted"/>
<protein>
    <submittedName>
        <fullName evidence="1">Uncharacterized protein</fullName>
    </submittedName>
</protein>
<organism evidence="1">
    <name type="scientific">Oikopleura dioica</name>
    <name type="common">Tunicate</name>
    <dbReference type="NCBI Taxonomy" id="34765"/>
    <lineage>
        <taxon>Eukaryota</taxon>
        <taxon>Metazoa</taxon>
        <taxon>Chordata</taxon>
        <taxon>Tunicata</taxon>
        <taxon>Appendicularia</taxon>
        <taxon>Copelata</taxon>
        <taxon>Oikopleuridae</taxon>
        <taxon>Oikopleura</taxon>
    </lineage>
</organism>
<reference evidence="1" key="1">
    <citation type="journal article" date="2010" name="Science">
        <title>Plasticity of animal genome architecture unmasked by rapid evolution of a pelagic tunicate.</title>
        <authorList>
            <person name="Denoeud F."/>
            <person name="Henriet S."/>
            <person name="Mungpakdee S."/>
            <person name="Aury J.M."/>
            <person name="Da Silva C."/>
            <person name="Brinkmann H."/>
            <person name="Mikhaleva J."/>
            <person name="Olsen L.C."/>
            <person name="Jubin C."/>
            <person name="Canestro C."/>
            <person name="Bouquet J.M."/>
            <person name="Danks G."/>
            <person name="Poulain J."/>
            <person name="Campsteijn C."/>
            <person name="Adamski M."/>
            <person name="Cross I."/>
            <person name="Yadetie F."/>
            <person name="Muffato M."/>
            <person name="Louis A."/>
            <person name="Butcher S."/>
            <person name="Tsagkogeorga G."/>
            <person name="Konrad A."/>
            <person name="Singh S."/>
            <person name="Jensen M.F."/>
            <person name="Cong E.H."/>
            <person name="Eikeseth-Otteraa H."/>
            <person name="Noel B."/>
            <person name="Anthouard V."/>
            <person name="Porcel B.M."/>
            <person name="Kachouri-Lafond R."/>
            <person name="Nishino A."/>
            <person name="Ugolini M."/>
            <person name="Chourrout P."/>
            <person name="Nishida H."/>
            <person name="Aasland R."/>
            <person name="Huzurbazar S."/>
            <person name="Westhof E."/>
            <person name="Delsuc F."/>
            <person name="Lehrach H."/>
            <person name="Reinhardt R."/>
            <person name="Weissenbach J."/>
            <person name="Roy S.W."/>
            <person name="Artiguenave F."/>
            <person name="Postlethwait J.H."/>
            <person name="Manak J.R."/>
            <person name="Thompson E.M."/>
            <person name="Jaillon O."/>
            <person name="Du Pasquier L."/>
            <person name="Boudinot P."/>
            <person name="Liberles D.A."/>
            <person name="Volff J.N."/>
            <person name="Philippe H."/>
            <person name="Lenhard B."/>
            <person name="Roest Crollius H."/>
            <person name="Wincker P."/>
            <person name="Chourrout D."/>
        </authorList>
    </citation>
    <scope>NUCLEOTIDE SEQUENCE [LARGE SCALE GENOMIC DNA]</scope>
</reference>
<dbReference type="Proteomes" id="UP000001307">
    <property type="component" value="Unassembled WGS sequence"/>
</dbReference>
<gene>
    <name evidence="1" type="ORF">GSOID_T00014279001</name>
</gene>
<sequence>MIIPVMTDESIDTHLKSSTAEQVNVLSVRLKEPGFVPSAANKTIENEFLRSRGNTKISIFIYFLDGADPHCATSLLKSRHGIKPGMGVVFVASRLIFADRIFDGHGADPASFRRELQNCRRRYAEGFRYPKDFKFSDPEEQVPNELVNFSRRTAWGGQIVQIESSGEQQTSRFLDAKTEMMSTIQTLVRLNSSHQLKPTPSLKT</sequence>
<evidence type="ECO:0000313" key="1">
    <source>
        <dbReference type="EMBL" id="CBY24979.1"/>
    </source>
</evidence>
<evidence type="ECO:0000313" key="2">
    <source>
        <dbReference type="Proteomes" id="UP000001307"/>
    </source>
</evidence>
<dbReference type="EMBL" id="FN653066">
    <property type="protein sequence ID" value="CBY24979.1"/>
    <property type="molecule type" value="Genomic_DNA"/>
</dbReference>
<dbReference type="OrthoDB" id="6351677at2759"/>
<keyword evidence="2" id="KW-1185">Reference proteome</keyword>